<dbReference type="AlphaFoldDB" id="A0A9N9EQ95"/>
<protein>
    <submittedName>
        <fullName evidence="1">4432_t:CDS:1</fullName>
    </submittedName>
</protein>
<comment type="caution">
    <text evidence="1">The sequence shown here is derived from an EMBL/GenBank/DDBJ whole genome shotgun (WGS) entry which is preliminary data.</text>
</comment>
<sequence length="60" mass="6839">MRATKSKLDSKTGENSLTKSTIVLKFSMIIEDVDLKNITIKDIDSKEVFKPKIISLEKRI</sequence>
<gene>
    <name evidence="1" type="ORF">FMOSSE_LOCUS13123</name>
</gene>
<evidence type="ECO:0000313" key="1">
    <source>
        <dbReference type="EMBL" id="CAG8685696.1"/>
    </source>
</evidence>
<accession>A0A9N9EQ95</accession>
<feature type="non-terminal residue" evidence="1">
    <location>
        <position position="60"/>
    </location>
</feature>
<name>A0A9N9EQ95_FUNMO</name>
<proteinExistence type="predicted"/>
<organism evidence="1 2">
    <name type="scientific">Funneliformis mosseae</name>
    <name type="common">Endomycorrhizal fungus</name>
    <name type="synonym">Glomus mosseae</name>
    <dbReference type="NCBI Taxonomy" id="27381"/>
    <lineage>
        <taxon>Eukaryota</taxon>
        <taxon>Fungi</taxon>
        <taxon>Fungi incertae sedis</taxon>
        <taxon>Mucoromycota</taxon>
        <taxon>Glomeromycotina</taxon>
        <taxon>Glomeromycetes</taxon>
        <taxon>Glomerales</taxon>
        <taxon>Glomeraceae</taxon>
        <taxon>Funneliformis</taxon>
    </lineage>
</organism>
<dbReference type="Proteomes" id="UP000789375">
    <property type="component" value="Unassembled WGS sequence"/>
</dbReference>
<dbReference type="EMBL" id="CAJVPP010007238">
    <property type="protein sequence ID" value="CAG8685696.1"/>
    <property type="molecule type" value="Genomic_DNA"/>
</dbReference>
<evidence type="ECO:0000313" key="2">
    <source>
        <dbReference type="Proteomes" id="UP000789375"/>
    </source>
</evidence>
<keyword evidence="2" id="KW-1185">Reference proteome</keyword>
<feature type="non-terminal residue" evidence="1">
    <location>
        <position position="1"/>
    </location>
</feature>
<reference evidence="1" key="1">
    <citation type="submission" date="2021-06" db="EMBL/GenBank/DDBJ databases">
        <authorList>
            <person name="Kallberg Y."/>
            <person name="Tangrot J."/>
            <person name="Rosling A."/>
        </authorList>
    </citation>
    <scope>NUCLEOTIDE SEQUENCE</scope>
    <source>
        <strain evidence="1">87-6 pot B 2015</strain>
    </source>
</reference>